<sequence length="147" mass="16995">GVKGNIDKEYLKALQEGDDDADRNYEAKNDVEMQHRFPLLVRTKLKSPESLSLEAVVKKMPMRSRIIYTVMSDEKKKQLNEHAEAKMRLVNKACQAVVETQNNSCQHIIETNEIYCQTNIISMEKACQTDLEMIKLKRTTSYRSLVQ</sequence>
<reference evidence="2" key="1">
    <citation type="submission" date="2022-11" db="UniProtKB">
        <authorList>
            <consortium name="WormBaseParasite"/>
        </authorList>
    </citation>
    <scope>IDENTIFICATION</scope>
</reference>
<evidence type="ECO:0000313" key="1">
    <source>
        <dbReference type="Proteomes" id="UP000887540"/>
    </source>
</evidence>
<dbReference type="Proteomes" id="UP000887540">
    <property type="component" value="Unplaced"/>
</dbReference>
<dbReference type="WBParaSite" id="ACRNAN_scaffold7944.g31868.t1">
    <property type="protein sequence ID" value="ACRNAN_scaffold7944.g31868.t1"/>
    <property type="gene ID" value="ACRNAN_scaffold7944.g31868"/>
</dbReference>
<evidence type="ECO:0000313" key="2">
    <source>
        <dbReference type="WBParaSite" id="ACRNAN_scaffold7944.g31868.t1"/>
    </source>
</evidence>
<name>A0A914EFS0_9BILA</name>
<dbReference type="AlphaFoldDB" id="A0A914EFS0"/>
<accession>A0A914EFS0</accession>
<keyword evidence="1" id="KW-1185">Reference proteome</keyword>
<organism evidence="1 2">
    <name type="scientific">Acrobeloides nanus</name>
    <dbReference type="NCBI Taxonomy" id="290746"/>
    <lineage>
        <taxon>Eukaryota</taxon>
        <taxon>Metazoa</taxon>
        <taxon>Ecdysozoa</taxon>
        <taxon>Nematoda</taxon>
        <taxon>Chromadorea</taxon>
        <taxon>Rhabditida</taxon>
        <taxon>Tylenchina</taxon>
        <taxon>Cephalobomorpha</taxon>
        <taxon>Cephaloboidea</taxon>
        <taxon>Cephalobidae</taxon>
        <taxon>Acrobeloides</taxon>
    </lineage>
</organism>
<proteinExistence type="predicted"/>
<protein>
    <submittedName>
        <fullName evidence="2">Uncharacterized protein</fullName>
    </submittedName>
</protein>